<accession>A0A6C0J0C7</accession>
<dbReference type="InterPro" id="IPR013320">
    <property type="entry name" value="ConA-like_dom_sf"/>
</dbReference>
<dbReference type="SUPFAM" id="SSF49899">
    <property type="entry name" value="Concanavalin A-like lectins/glucanases"/>
    <property type="match status" value="1"/>
</dbReference>
<feature type="transmembrane region" description="Helical" evidence="1">
    <location>
        <begin position="12"/>
        <end position="28"/>
    </location>
</feature>
<name>A0A6C0J0C7_9ZZZZ</name>
<reference evidence="2" key="1">
    <citation type="journal article" date="2020" name="Nature">
        <title>Giant virus diversity and host interactions through global metagenomics.</title>
        <authorList>
            <person name="Schulz F."/>
            <person name="Roux S."/>
            <person name="Paez-Espino D."/>
            <person name="Jungbluth S."/>
            <person name="Walsh D.A."/>
            <person name="Denef V.J."/>
            <person name="McMahon K.D."/>
            <person name="Konstantinidis K.T."/>
            <person name="Eloe-Fadrosh E.A."/>
            <person name="Kyrpides N.C."/>
            <person name="Woyke T."/>
        </authorList>
    </citation>
    <scope>NUCLEOTIDE SEQUENCE</scope>
    <source>
        <strain evidence="2">GVMAG-M-3300025138-11</strain>
    </source>
</reference>
<evidence type="ECO:0000313" key="2">
    <source>
        <dbReference type="EMBL" id="QHT97407.1"/>
    </source>
</evidence>
<dbReference type="Pfam" id="PF13385">
    <property type="entry name" value="Laminin_G_3"/>
    <property type="match status" value="1"/>
</dbReference>
<dbReference type="AlphaFoldDB" id="A0A6C0J0C7"/>
<keyword evidence="1" id="KW-1133">Transmembrane helix</keyword>
<sequence length="382" mass="44505">MLDKIKNSPKIKSGIIILIVCVLLFFLYKKYQNIVKKQTLEPIYIRKPLNAKKSSVHHNKLIPLPNDGIGYTTSVWLYIDDWDYKYGEWKHVMHKGDKNGNSVQPGIWLHPTQNQLHVRFDRKNRRQKYKFHKNKVYDSILDNNLSNKIEHTNLDKTKAWCDNNDTCHGFTFEGKNMGDNSYVKVAKFPSITDHNSLKNVNSNLVREAHSQGLQIGTMEKQYKYESMNPSRNDNMIKDTTLSNNINNVPLGRWFHLAVVVNSQSTEIYIDGSLKSTVTIKNDIKQNNGHLWVTQNGGFSGMINQLRYHNTSLNHHQIRQLYYYGPSPWMYPDLTNMINKYKDSVHVDFSVDVDMDDDDDDNANKKNKLEKNPKLDHCKLCKK</sequence>
<dbReference type="Gene3D" id="2.60.120.200">
    <property type="match status" value="1"/>
</dbReference>
<evidence type="ECO:0000256" key="1">
    <source>
        <dbReference type="SAM" id="Phobius"/>
    </source>
</evidence>
<dbReference type="EMBL" id="MN740276">
    <property type="protein sequence ID" value="QHT97407.1"/>
    <property type="molecule type" value="Genomic_DNA"/>
</dbReference>
<keyword evidence="1" id="KW-0812">Transmembrane</keyword>
<evidence type="ECO:0008006" key="3">
    <source>
        <dbReference type="Google" id="ProtNLM"/>
    </source>
</evidence>
<keyword evidence="1" id="KW-0472">Membrane</keyword>
<protein>
    <recommendedName>
        <fullName evidence="3">LamG-like jellyroll fold domain-containing protein</fullName>
    </recommendedName>
</protein>
<organism evidence="2">
    <name type="scientific">viral metagenome</name>
    <dbReference type="NCBI Taxonomy" id="1070528"/>
    <lineage>
        <taxon>unclassified sequences</taxon>
        <taxon>metagenomes</taxon>
        <taxon>organismal metagenomes</taxon>
    </lineage>
</organism>
<proteinExistence type="predicted"/>